<reference evidence="1 2" key="1">
    <citation type="journal article" date="2016" name="BMC Genomics">
        <title>Comparative genomics reveals Cyclospora cayetanensis possesses coccidia-like metabolism and invasion components but unique surface antigens.</title>
        <authorList>
            <person name="Liu S."/>
            <person name="Wang L."/>
            <person name="Zheng H."/>
            <person name="Xu Z."/>
            <person name="Roellig D.M."/>
            <person name="Li N."/>
            <person name="Frace M.A."/>
            <person name="Tang K."/>
            <person name="Arrowood M.J."/>
            <person name="Moss D.M."/>
            <person name="Zhang L."/>
            <person name="Feng Y."/>
            <person name="Xiao L."/>
        </authorList>
    </citation>
    <scope>NUCLEOTIDE SEQUENCE [LARGE SCALE GENOMIC DNA]</scope>
    <source>
        <strain evidence="1 2">CHN_HEN01</strain>
    </source>
</reference>
<proteinExistence type="predicted"/>
<evidence type="ECO:0000313" key="1">
    <source>
        <dbReference type="EMBL" id="OEH80142.1"/>
    </source>
</evidence>
<accession>A0A1D3D9N0</accession>
<protein>
    <submittedName>
        <fullName evidence="1">Uncharacterized protein</fullName>
    </submittedName>
</protein>
<dbReference type="VEuPathDB" id="ToxoDB:cyc_02521"/>
<organism evidence="1 2">
    <name type="scientific">Cyclospora cayetanensis</name>
    <dbReference type="NCBI Taxonomy" id="88456"/>
    <lineage>
        <taxon>Eukaryota</taxon>
        <taxon>Sar</taxon>
        <taxon>Alveolata</taxon>
        <taxon>Apicomplexa</taxon>
        <taxon>Conoidasida</taxon>
        <taxon>Coccidia</taxon>
        <taxon>Eucoccidiorida</taxon>
        <taxon>Eimeriorina</taxon>
        <taxon>Eimeriidae</taxon>
        <taxon>Cyclospora</taxon>
    </lineage>
</organism>
<comment type="caution">
    <text evidence="1">The sequence shown here is derived from an EMBL/GenBank/DDBJ whole genome shotgun (WGS) entry which is preliminary data.</text>
</comment>
<dbReference type="VEuPathDB" id="ToxoDB:LOC34619364"/>
<keyword evidence="2" id="KW-1185">Reference proteome</keyword>
<evidence type="ECO:0000313" key="2">
    <source>
        <dbReference type="Proteomes" id="UP000095192"/>
    </source>
</evidence>
<dbReference type="Proteomes" id="UP000095192">
    <property type="component" value="Unassembled WGS sequence"/>
</dbReference>
<sequence length="165" mass="17214">MGQQQAKALPKVMRKAGDPMNVYNLPSVHTEVIYPTNKRFTTFSICRCWQSVVVFATHNLVAVPSYLSALRVMACFALSLNCAAKFPICDNAHKALQKQGCDCGPAMLEVRQAPSLKPVGVEWVPSGSGGPTNASATHPGGPSAAALFGGAASVSAAVAGQSLLQ</sequence>
<name>A0A1D3D9N0_9EIME</name>
<gene>
    <name evidence="1" type="ORF">cyc_02521</name>
</gene>
<dbReference type="InParanoid" id="A0A1D3D9N0"/>
<dbReference type="EMBL" id="JROU02000185">
    <property type="protein sequence ID" value="OEH80142.1"/>
    <property type="molecule type" value="Genomic_DNA"/>
</dbReference>
<dbReference type="AlphaFoldDB" id="A0A1D3D9N0"/>